<dbReference type="InterPro" id="IPR013783">
    <property type="entry name" value="Ig-like_fold"/>
</dbReference>
<dbReference type="Proteomes" id="UP000663834">
    <property type="component" value="Unassembled WGS sequence"/>
</dbReference>
<dbReference type="GO" id="GO:0000407">
    <property type="term" value="C:phagophore assembly site"/>
    <property type="evidence" value="ECO:0007669"/>
    <property type="project" value="TreeGrafter"/>
</dbReference>
<evidence type="ECO:0000313" key="5">
    <source>
        <dbReference type="EMBL" id="CAF1936680.1"/>
    </source>
</evidence>
<dbReference type="EMBL" id="CAJNRG010000032">
    <property type="protein sequence ID" value="CAF1945798.1"/>
    <property type="molecule type" value="Genomic_DNA"/>
</dbReference>
<dbReference type="SUPFAM" id="SSF46934">
    <property type="entry name" value="UBA-like"/>
    <property type="match status" value="1"/>
</dbReference>
<dbReference type="InterPro" id="IPR039517">
    <property type="entry name" value="C6orf106_UBA-like"/>
</dbReference>
<dbReference type="Proteomes" id="UP000663824">
    <property type="component" value="Unassembled WGS sequence"/>
</dbReference>
<evidence type="ECO:0000313" key="7">
    <source>
        <dbReference type="EMBL" id="CAF2159792.1"/>
    </source>
</evidence>
<dbReference type="CDD" id="cd14947">
    <property type="entry name" value="NBR1_like"/>
    <property type="match status" value="1"/>
</dbReference>
<sequence>MDIDSETLASPAGISSLDEDLMERLRSITTSNREDLIAQFRATTNAMLTDEGCRFFLEMSNWNLNEAILAYYDAEMPTDKLPQMRFIADVTVGEGEAIPPSTRFVKTWRIENSGSERWPNSCSLRFVNGDRLQDRDEIYVNALAPGEQTNISVNIASPNASRIIRSQWRLFTPAGVPFGDPIWLIASVEEGGLMGITQQLEQCHSLGMNMNYPSYMNNSIGAQSSSLYSTQYIEPSSHSNMASGGGWINYPLAYARTTANVHQSPVDPSPSSNGRMDDSSFDAY</sequence>
<feature type="region of interest" description="Disordered" evidence="1">
    <location>
        <begin position="261"/>
        <end position="284"/>
    </location>
</feature>
<dbReference type="InterPro" id="IPR009060">
    <property type="entry name" value="UBA-like_sf"/>
</dbReference>
<evidence type="ECO:0000313" key="8">
    <source>
        <dbReference type="Proteomes" id="UP000663855"/>
    </source>
</evidence>
<feature type="domain" description="Nbr1 FW" evidence="2">
    <location>
        <begin position="91"/>
        <end position="187"/>
    </location>
</feature>
<evidence type="ECO:0000313" key="4">
    <source>
        <dbReference type="EMBL" id="CAF1294472.1"/>
    </source>
</evidence>
<organism evidence="3 8">
    <name type="scientific">Rotaria magnacalcarata</name>
    <dbReference type="NCBI Taxonomy" id="392030"/>
    <lineage>
        <taxon>Eukaryota</taxon>
        <taxon>Metazoa</taxon>
        <taxon>Spiralia</taxon>
        <taxon>Gnathifera</taxon>
        <taxon>Rotifera</taxon>
        <taxon>Eurotatoria</taxon>
        <taxon>Bdelloidea</taxon>
        <taxon>Philodinida</taxon>
        <taxon>Philodinidae</taxon>
        <taxon>Rotaria</taxon>
    </lineage>
</organism>
<dbReference type="EMBL" id="CAJNOW010000821">
    <property type="protein sequence ID" value="CAF1294472.1"/>
    <property type="molecule type" value="Genomic_DNA"/>
</dbReference>
<dbReference type="Pfam" id="PF16158">
    <property type="entry name" value="N_BRCA1_IG"/>
    <property type="match status" value="1"/>
</dbReference>
<dbReference type="Proteomes" id="UP000663855">
    <property type="component" value="Unassembled WGS sequence"/>
</dbReference>
<dbReference type="GO" id="GO:0016236">
    <property type="term" value="P:macroautophagy"/>
    <property type="evidence" value="ECO:0007669"/>
    <property type="project" value="TreeGrafter"/>
</dbReference>
<dbReference type="Proteomes" id="UP000663887">
    <property type="component" value="Unassembled WGS sequence"/>
</dbReference>
<dbReference type="EMBL" id="CAJNOV010000082">
    <property type="protein sequence ID" value="CAF0977160.1"/>
    <property type="molecule type" value="Genomic_DNA"/>
</dbReference>
<protein>
    <recommendedName>
        <fullName evidence="2">Nbr1 FW domain-containing protein</fullName>
    </recommendedName>
</protein>
<dbReference type="OrthoDB" id="661148at2759"/>
<evidence type="ECO:0000256" key="1">
    <source>
        <dbReference type="SAM" id="MobiDB-lite"/>
    </source>
</evidence>
<dbReference type="EMBL" id="CAJNRE010017987">
    <property type="protein sequence ID" value="CAF2159792.1"/>
    <property type="molecule type" value="Genomic_DNA"/>
</dbReference>
<reference evidence="3" key="1">
    <citation type="submission" date="2021-02" db="EMBL/GenBank/DDBJ databases">
        <authorList>
            <person name="Nowell W R."/>
        </authorList>
    </citation>
    <scope>NUCLEOTIDE SEQUENCE</scope>
</reference>
<dbReference type="CDD" id="cd14349">
    <property type="entry name" value="UBA_CF106"/>
    <property type="match status" value="1"/>
</dbReference>
<comment type="caution">
    <text evidence="3">The sequence shown here is derived from an EMBL/GenBank/DDBJ whole genome shotgun (WGS) entry which is preliminary data.</text>
</comment>
<accession>A0A814F872</accession>
<dbReference type="PANTHER" id="PTHR20930:SF0">
    <property type="entry name" value="PROTEIN ILRUN"/>
    <property type="match status" value="1"/>
</dbReference>
<dbReference type="InterPro" id="IPR032350">
    <property type="entry name" value="Nbr1_FW"/>
</dbReference>
<dbReference type="EMBL" id="CAJNRF010000091">
    <property type="protein sequence ID" value="CAF1936680.1"/>
    <property type="molecule type" value="Genomic_DNA"/>
</dbReference>
<dbReference type="GO" id="GO:0043130">
    <property type="term" value="F:ubiquitin binding"/>
    <property type="evidence" value="ECO:0007669"/>
    <property type="project" value="TreeGrafter"/>
</dbReference>
<dbReference type="Gene3D" id="2.60.40.10">
    <property type="entry name" value="Immunoglobulins"/>
    <property type="match status" value="1"/>
</dbReference>
<evidence type="ECO:0000313" key="6">
    <source>
        <dbReference type="EMBL" id="CAF1945798.1"/>
    </source>
</evidence>
<name>A0A814F872_9BILA</name>
<dbReference type="Proteomes" id="UP000663856">
    <property type="component" value="Unassembled WGS sequence"/>
</dbReference>
<gene>
    <name evidence="3" type="ORF">CJN711_LOCUS1176</name>
    <name evidence="4" type="ORF">KQP761_LOCUS4456</name>
    <name evidence="7" type="ORF">MBJ925_LOCUS32929</name>
    <name evidence="5" type="ORF">WKI299_LOCUS1573</name>
    <name evidence="6" type="ORF">XDN619_LOCUS642</name>
</gene>
<proteinExistence type="predicted"/>
<dbReference type="Pfam" id="PF14555">
    <property type="entry name" value="UBA_4"/>
    <property type="match status" value="1"/>
</dbReference>
<evidence type="ECO:0000259" key="2">
    <source>
        <dbReference type="Pfam" id="PF16158"/>
    </source>
</evidence>
<dbReference type="PANTHER" id="PTHR20930">
    <property type="entry name" value="OVARIAN CARCINOMA ANTIGEN CA125-RELATED"/>
    <property type="match status" value="1"/>
</dbReference>
<dbReference type="Gene3D" id="1.10.8.10">
    <property type="entry name" value="DNA helicase RuvA subunit, C-terminal domain"/>
    <property type="match status" value="1"/>
</dbReference>
<dbReference type="AlphaFoldDB" id="A0A814F872"/>
<evidence type="ECO:0000313" key="3">
    <source>
        <dbReference type="EMBL" id="CAF0977160.1"/>
    </source>
</evidence>